<proteinExistence type="predicted"/>
<name>E0NTT9_9BACT</name>
<evidence type="ECO:0000313" key="1">
    <source>
        <dbReference type="EMBL" id="EFM01472.1"/>
    </source>
</evidence>
<dbReference type="AlphaFoldDB" id="E0NTT9"/>
<dbReference type="EMBL" id="AEEI01000050">
    <property type="protein sequence ID" value="EFM01472.1"/>
    <property type="molecule type" value="Genomic_DNA"/>
</dbReference>
<sequence>METRKVITADNAFSKTMSQTKALKARNMSAQGNAMGKRTSQNEALETRKAIGVDNAFGKTMLQTKALEARKMSAQGIALGKKEQKR</sequence>
<comment type="caution">
    <text evidence="1">The sequence shown here is derived from an EMBL/GenBank/DDBJ whole genome shotgun (WGS) entry which is preliminary data.</text>
</comment>
<dbReference type="HOGENOM" id="CLU_2495277_0_0_10"/>
<gene>
    <name evidence="1" type="ORF">HMPREF0658_1592</name>
</gene>
<accession>E0NTT9</accession>
<dbReference type="Proteomes" id="UP000004394">
    <property type="component" value="Unassembled WGS sequence"/>
</dbReference>
<dbReference type="BioCyc" id="PMAR862515-HMP:GMOO-1616-MONOMER"/>
<dbReference type="RefSeq" id="WP_006949768.1">
    <property type="nucleotide sequence ID" value="NZ_BAJI01000002.1"/>
</dbReference>
<keyword evidence="2" id="KW-1185">Reference proteome</keyword>
<reference evidence="1" key="1">
    <citation type="submission" date="2010-07" db="EMBL/GenBank/DDBJ databases">
        <authorList>
            <person name="Muzny D."/>
            <person name="Qin X."/>
            <person name="Deng J."/>
            <person name="Jiang H."/>
            <person name="Liu Y."/>
            <person name="Qu J."/>
            <person name="Song X.-Z."/>
            <person name="Zhang L."/>
            <person name="Thornton R."/>
            <person name="Coyle M."/>
            <person name="Francisco L."/>
            <person name="Jackson L."/>
            <person name="Javaid M."/>
            <person name="Korchina V."/>
            <person name="Kovar C."/>
            <person name="Mata R."/>
            <person name="Mathew T."/>
            <person name="Ngo R."/>
            <person name="Nguyen L."/>
            <person name="Nguyen N."/>
            <person name="Okwuonu G."/>
            <person name="Ongeri F."/>
            <person name="Pham C."/>
            <person name="Simmons D."/>
            <person name="Wilczek-Boney K."/>
            <person name="Hale W."/>
            <person name="Jakkamsetti A."/>
            <person name="Pham P."/>
            <person name="Ruth R."/>
            <person name="San Lucas F."/>
            <person name="Warren J."/>
            <person name="Zhang J."/>
            <person name="Zhao Z."/>
            <person name="Zhou C."/>
            <person name="Zhu D."/>
            <person name="Lee S."/>
            <person name="Bess C."/>
            <person name="Blankenburg K."/>
            <person name="Forbes L."/>
            <person name="Fu Q."/>
            <person name="Gubbala S."/>
            <person name="Hirani K."/>
            <person name="Jayaseelan J.C."/>
            <person name="Lara F."/>
            <person name="Munidasa M."/>
            <person name="Palculict T."/>
            <person name="Patil S."/>
            <person name="Pu L.-L."/>
            <person name="Saada N."/>
            <person name="Tang L."/>
            <person name="Weissenberger G."/>
            <person name="Zhu Y."/>
            <person name="Hemphill L."/>
            <person name="Shang Y."/>
            <person name="Youmans B."/>
            <person name="Ayvaz T."/>
            <person name="Ross M."/>
            <person name="Santibanez J."/>
            <person name="Aqrawi P."/>
            <person name="Gross S."/>
            <person name="Joshi V."/>
            <person name="Fowler G."/>
            <person name="Nazareth L."/>
            <person name="Reid J."/>
            <person name="Worley K."/>
            <person name="Petrosino J."/>
            <person name="Highlander S."/>
            <person name="Gibbs R."/>
        </authorList>
    </citation>
    <scope>NUCLEOTIDE SEQUENCE [LARGE SCALE GENOMIC DNA]</scope>
    <source>
        <strain evidence="1">DSM 16973</strain>
    </source>
</reference>
<evidence type="ECO:0000313" key="2">
    <source>
        <dbReference type="Proteomes" id="UP000004394"/>
    </source>
</evidence>
<protein>
    <submittedName>
        <fullName evidence="1">Uncharacterized protein</fullName>
    </submittedName>
</protein>
<organism evidence="1 2">
    <name type="scientific">Hoylesella marshii DSM 16973 = JCM 13450</name>
    <dbReference type="NCBI Taxonomy" id="862515"/>
    <lineage>
        <taxon>Bacteria</taxon>
        <taxon>Pseudomonadati</taxon>
        <taxon>Bacteroidota</taxon>
        <taxon>Bacteroidia</taxon>
        <taxon>Bacteroidales</taxon>
        <taxon>Prevotellaceae</taxon>
        <taxon>Hoylesella</taxon>
    </lineage>
</organism>